<accession>A0A2P5Y2K5</accession>
<sequence length="145" mass="15929">MGIAKTIKVTNREGGKELEMWVDGDTEIVVTEAEAEQEDNCKTHRVLMIQRVVHMVAAAAACGPVFQMVFLSDHVVNPSSGSLDSAFNGSQRINQAPISCPDDGKCSGLKTDLRKSKQLETVQWPEPRLGIGTSREKHQYFSLAQ</sequence>
<evidence type="ECO:0000313" key="2">
    <source>
        <dbReference type="Proteomes" id="UP000239757"/>
    </source>
</evidence>
<reference evidence="1 2" key="1">
    <citation type="submission" date="2015-01" db="EMBL/GenBank/DDBJ databases">
        <title>Genome of allotetraploid Gossypium barbadense reveals genomic plasticity and fiber elongation in cotton evolution.</title>
        <authorList>
            <person name="Chen X."/>
            <person name="Liu X."/>
            <person name="Zhao B."/>
            <person name="Zheng H."/>
            <person name="Hu Y."/>
            <person name="Lu G."/>
            <person name="Yang C."/>
            <person name="Chen J."/>
            <person name="Shan C."/>
            <person name="Zhang L."/>
            <person name="Zhou Y."/>
            <person name="Wang L."/>
            <person name="Guo W."/>
            <person name="Bai Y."/>
            <person name="Ruan J."/>
            <person name="Shangguan X."/>
            <person name="Mao Y."/>
            <person name="Jiang J."/>
            <person name="Zhu Y."/>
            <person name="Lei J."/>
            <person name="Kang H."/>
            <person name="Chen S."/>
            <person name="He X."/>
            <person name="Wang R."/>
            <person name="Wang Y."/>
            <person name="Chen J."/>
            <person name="Wang L."/>
            <person name="Yu S."/>
            <person name="Wang B."/>
            <person name="Wei J."/>
            <person name="Song S."/>
            <person name="Lu X."/>
            <person name="Gao Z."/>
            <person name="Gu W."/>
            <person name="Deng X."/>
            <person name="Ma D."/>
            <person name="Wang S."/>
            <person name="Liang W."/>
            <person name="Fang L."/>
            <person name="Cai C."/>
            <person name="Zhu X."/>
            <person name="Zhou B."/>
            <person name="Zhang Y."/>
            <person name="Chen Z."/>
            <person name="Xu S."/>
            <person name="Zhu R."/>
            <person name="Wang S."/>
            <person name="Zhang T."/>
            <person name="Zhao G."/>
        </authorList>
    </citation>
    <scope>NUCLEOTIDE SEQUENCE [LARGE SCALE GENOMIC DNA]</scope>
    <source>
        <strain evidence="2">cv. Xinhai21</strain>
        <tissue evidence="1">Leaf</tissue>
    </source>
</reference>
<name>A0A2P5Y2K5_GOSBA</name>
<dbReference type="Proteomes" id="UP000239757">
    <property type="component" value="Unassembled WGS sequence"/>
</dbReference>
<evidence type="ECO:0000313" key="1">
    <source>
        <dbReference type="EMBL" id="PPS09766.1"/>
    </source>
</evidence>
<protein>
    <submittedName>
        <fullName evidence="1">Uncharacterized protein</fullName>
    </submittedName>
</protein>
<dbReference type="OrthoDB" id="10464618at2759"/>
<dbReference type="AlphaFoldDB" id="A0A2P5Y2K5"/>
<organism evidence="1 2">
    <name type="scientific">Gossypium barbadense</name>
    <name type="common">Sea Island cotton</name>
    <name type="synonym">Hibiscus barbadensis</name>
    <dbReference type="NCBI Taxonomy" id="3634"/>
    <lineage>
        <taxon>Eukaryota</taxon>
        <taxon>Viridiplantae</taxon>
        <taxon>Streptophyta</taxon>
        <taxon>Embryophyta</taxon>
        <taxon>Tracheophyta</taxon>
        <taxon>Spermatophyta</taxon>
        <taxon>Magnoliopsida</taxon>
        <taxon>eudicotyledons</taxon>
        <taxon>Gunneridae</taxon>
        <taxon>Pentapetalae</taxon>
        <taxon>rosids</taxon>
        <taxon>malvids</taxon>
        <taxon>Malvales</taxon>
        <taxon>Malvaceae</taxon>
        <taxon>Malvoideae</taxon>
        <taxon>Gossypium</taxon>
    </lineage>
</organism>
<dbReference type="EMBL" id="KZ663823">
    <property type="protein sequence ID" value="PPS09766.1"/>
    <property type="molecule type" value="Genomic_DNA"/>
</dbReference>
<proteinExistence type="predicted"/>
<gene>
    <name evidence="1" type="ORF">GOBAR_AA10862</name>
</gene>